<dbReference type="CDD" id="cd00158">
    <property type="entry name" value="RHOD"/>
    <property type="match status" value="1"/>
</dbReference>
<dbReference type="PANTHER" id="PTHR43031:SF17">
    <property type="entry name" value="SULFURTRANSFERASE YTWF-RELATED"/>
    <property type="match status" value="1"/>
</dbReference>
<proteinExistence type="predicted"/>
<dbReference type="EMBL" id="LR130778">
    <property type="protein sequence ID" value="VDN45880.1"/>
    <property type="molecule type" value="Genomic_DNA"/>
</dbReference>
<dbReference type="PANTHER" id="PTHR43031">
    <property type="entry name" value="FAD-DEPENDENT OXIDOREDUCTASE"/>
    <property type="match status" value="1"/>
</dbReference>
<dbReference type="OrthoDB" id="9800872at2"/>
<evidence type="ECO:0000313" key="2">
    <source>
        <dbReference type="EMBL" id="VDN45880.1"/>
    </source>
</evidence>
<accession>A0A3P7NX44</accession>
<dbReference type="SUPFAM" id="SSF52821">
    <property type="entry name" value="Rhodanese/Cell cycle control phosphatase"/>
    <property type="match status" value="1"/>
</dbReference>
<dbReference type="Gene3D" id="3.40.250.10">
    <property type="entry name" value="Rhodanese-like domain"/>
    <property type="match status" value="1"/>
</dbReference>
<name>A0A3P7NX44_9FIRM</name>
<dbReference type="Pfam" id="PF00581">
    <property type="entry name" value="Rhodanese"/>
    <property type="match status" value="1"/>
</dbReference>
<dbReference type="Proteomes" id="UP000279029">
    <property type="component" value="Chromosome"/>
</dbReference>
<dbReference type="FunFam" id="3.40.250.10:FF:000049">
    <property type="entry name" value="Phage shock protein E"/>
    <property type="match status" value="1"/>
</dbReference>
<dbReference type="GO" id="GO:0016740">
    <property type="term" value="F:transferase activity"/>
    <property type="evidence" value="ECO:0007669"/>
    <property type="project" value="UniProtKB-KW"/>
</dbReference>
<dbReference type="RefSeq" id="WP_125135474.1">
    <property type="nucleotide sequence ID" value="NZ_LR130778.1"/>
</dbReference>
<dbReference type="InterPro" id="IPR036873">
    <property type="entry name" value="Rhodanese-like_dom_sf"/>
</dbReference>
<keyword evidence="2" id="KW-0808">Transferase</keyword>
<protein>
    <submittedName>
        <fullName evidence="2">Putative sulfurtransferase YtwF</fullName>
        <ecNumber evidence="2">2.8.1.-</ecNumber>
    </submittedName>
</protein>
<sequence>MNFLKKSYQSISADEVNKIMKDKDVQIIDVREQYEFAAGHIETAKLIPLSTIPSRINEIDKDKKIVVVCASGARSTSASKFLGKEGYDTYNMVGGMMGWRYKTK</sequence>
<dbReference type="InterPro" id="IPR001763">
    <property type="entry name" value="Rhodanese-like_dom"/>
</dbReference>
<dbReference type="KEGG" id="cbar:PATL70BA_0042"/>
<evidence type="ECO:0000313" key="3">
    <source>
        <dbReference type="Proteomes" id="UP000279029"/>
    </source>
</evidence>
<dbReference type="InterPro" id="IPR050229">
    <property type="entry name" value="GlpE_sulfurtransferase"/>
</dbReference>
<feature type="domain" description="Rhodanese" evidence="1">
    <location>
        <begin position="21"/>
        <end position="104"/>
    </location>
</feature>
<dbReference type="PROSITE" id="PS50206">
    <property type="entry name" value="RHODANESE_3"/>
    <property type="match status" value="1"/>
</dbReference>
<organism evidence="2 3">
    <name type="scientific">Petrocella atlantisensis</name>
    <dbReference type="NCBI Taxonomy" id="2173034"/>
    <lineage>
        <taxon>Bacteria</taxon>
        <taxon>Bacillati</taxon>
        <taxon>Bacillota</taxon>
        <taxon>Clostridia</taxon>
        <taxon>Lachnospirales</taxon>
        <taxon>Vallitaleaceae</taxon>
        <taxon>Petrocella</taxon>
    </lineage>
</organism>
<keyword evidence="3" id="KW-1185">Reference proteome</keyword>
<gene>
    <name evidence="2" type="primary">ytwF</name>
    <name evidence="2" type="ORF">PATL70BA_0042</name>
</gene>
<dbReference type="SMART" id="SM00450">
    <property type="entry name" value="RHOD"/>
    <property type="match status" value="1"/>
</dbReference>
<evidence type="ECO:0000259" key="1">
    <source>
        <dbReference type="PROSITE" id="PS50206"/>
    </source>
</evidence>
<dbReference type="AlphaFoldDB" id="A0A3P7NX44"/>
<dbReference type="EC" id="2.8.1.-" evidence="2"/>
<reference evidence="2 3" key="1">
    <citation type="submission" date="2018-09" db="EMBL/GenBank/DDBJ databases">
        <authorList>
            <person name="Postec A."/>
        </authorList>
    </citation>
    <scope>NUCLEOTIDE SEQUENCE [LARGE SCALE GENOMIC DNA]</scope>
    <source>
        <strain evidence="2">70B-A</strain>
    </source>
</reference>